<gene>
    <name evidence="13 15" type="primary">clpB</name>
    <name evidence="15" type="ORF">ACFOOT_12550</name>
</gene>
<dbReference type="EMBL" id="JBHRYE010000021">
    <property type="protein sequence ID" value="MFC3672252.1"/>
    <property type="molecule type" value="Genomic_DNA"/>
</dbReference>
<dbReference type="InterPro" id="IPR018368">
    <property type="entry name" value="ClpA/B_CS1"/>
</dbReference>
<evidence type="ECO:0000256" key="9">
    <source>
        <dbReference type="ARBA" id="ARBA00025613"/>
    </source>
</evidence>
<dbReference type="CDD" id="cd00009">
    <property type="entry name" value="AAA"/>
    <property type="match status" value="1"/>
</dbReference>
<comment type="subcellular location">
    <subcellularLocation>
        <location evidence="1 13">Cytoplasm</location>
    </subcellularLocation>
</comment>
<dbReference type="SMART" id="SM00382">
    <property type="entry name" value="AAA"/>
    <property type="match status" value="2"/>
</dbReference>
<dbReference type="InterPro" id="IPR028299">
    <property type="entry name" value="ClpA/B_CS2"/>
</dbReference>
<dbReference type="InterPro" id="IPR019489">
    <property type="entry name" value="Clp_ATPase_C"/>
</dbReference>
<dbReference type="Pfam" id="PF10431">
    <property type="entry name" value="ClpB_D2-small"/>
    <property type="match status" value="1"/>
</dbReference>
<evidence type="ECO:0000256" key="6">
    <source>
        <dbReference type="ARBA" id="ARBA00022840"/>
    </source>
</evidence>
<comment type="caution">
    <text evidence="15">The sequence shown here is derived from an EMBL/GenBank/DDBJ whole genome shotgun (WGS) entry which is preliminary data.</text>
</comment>
<evidence type="ECO:0000256" key="7">
    <source>
        <dbReference type="ARBA" id="ARBA00023054"/>
    </source>
</evidence>
<organism evidence="15 16">
    <name type="scientific">Novosphingobium pokkalii</name>
    <dbReference type="NCBI Taxonomy" id="1770194"/>
    <lineage>
        <taxon>Bacteria</taxon>
        <taxon>Pseudomonadati</taxon>
        <taxon>Pseudomonadota</taxon>
        <taxon>Alphaproteobacteria</taxon>
        <taxon>Sphingomonadales</taxon>
        <taxon>Sphingomonadaceae</taxon>
        <taxon>Novosphingobium</taxon>
    </lineage>
</organism>
<keyword evidence="4 11" id="KW-0677">Repeat</keyword>
<comment type="subunit">
    <text evidence="13">Homohexamer; The oligomerization is ATP-dependent.</text>
</comment>
<keyword evidence="8 12" id="KW-0143">Chaperone</keyword>
<dbReference type="Gene3D" id="1.10.1780.10">
    <property type="entry name" value="Clp, N-terminal domain"/>
    <property type="match status" value="1"/>
</dbReference>
<evidence type="ECO:0000256" key="13">
    <source>
        <dbReference type="RuleBase" id="RU362034"/>
    </source>
</evidence>
<feature type="domain" description="Clp R" evidence="14">
    <location>
        <begin position="3"/>
        <end position="149"/>
    </location>
</feature>
<evidence type="ECO:0000256" key="3">
    <source>
        <dbReference type="ARBA" id="ARBA00017574"/>
    </source>
</evidence>
<keyword evidence="6 12" id="KW-0067">ATP-binding</keyword>
<evidence type="ECO:0000256" key="5">
    <source>
        <dbReference type="ARBA" id="ARBA00022741"/>
    </source>
</evidence>
<dbReference type="SMART" id="SM01086">
    <property type="entry name" value="ClpB_D2-small"/>
    <property type="match status" value="1"/>
</dbReference>
<evidence type="ECO:0000256" key="4">
    <source>
        <dbReference type="ARBA" id="ARBA00022737"/>
    </source>
</evidence>
<dbReference type="PROSITE" id="PS51903">
    <property type="entry name" value="CLP_R"/>
    <property type="match status" value="1"/>
</dbReference>
<dbReference type="InterPro" id="IPR003959">
    <property type="entry name" value="ATPase_AAA_core"/>
</dbReference>
<dbReference type="PANTHER" id="PTHR11638:SF18">
    <property type="entry name" value="HEAT SHOCK PROTEIN 104"/>
    <property type="match status" value="1"/>
</dbReference>
<evidence type="ECO:0000313" key="16">
    <source>
        <dbReference type="Proteomes" id="UP001595683"/>
    </source>
</evidence>
<keyword evidence="13" id="KW-0963">Cytoplasm</keyword>
<name>A0ABV7V5T1_9SPHN</name>
<dbReference type="InterPro" id="IPR001270">
    <property type="entry name" value="ClpA/B"/>
</dbReference>
<dbReference type="CDD" id="cd19499">
    <property type="entry name" value="RecA-like_ClpB_Hsp104-like"/>
    <property type="match status" value="1"/>
</dbReference>
<dbReference type="InterPro" id="IPR050130">
    <property type="entry name" value="ClpA_ClpB"/>
</dbReference>
<evidence type="ECO:0000259" key="14">
    <source>
        <dbReference type="PROSITE" id="PS51903"/>
    </source>
</evidence>
<proteinExistence type="inferred from homology"/>
<evidence type="ECO:0000256" key="12">
    <source>
        <dbReference type="RuleBase" id="RU004432"/>
    </source>
</evidence>
<dbReference type="PROSITE" id="PS00871">
    <property type="entry name" value="CLPAB_2"/>
    <property type="match status" value="1"/>
</dbReference>
<dbReference type="InterPro" id="IPR041546">
    <property type="entry name" value="ClpA/ClpB_AAA_lid"/>
</dbReference>
<dbReference type="Pfam" id="PF02861">
    <property type="entry name" value="Clp_N"/>
    <property type="match status" value="1"/>
</dbReference>
<accession>A0ABV7V5T1</accession>
<dbReference type="NCBIfam" id="TIGR03346">
    <property type="entry name" value="chaperone_ClpB"/>
    <property type="match status" value="1"/>
</dbReference>
<dbReference type="PROSITE" id="PS00870">
    <property type="entry name" value="CLPAB_1"/>
    <property type="match status" value="1"/>
</dbReference>
<dbReference type="SUPFAM" id="SSF81923">
    <property type="entry name" value="Double Clp-N motif"/>
    <property type="match status" value="1"/>
</dbReference>
<keyword evidence="16" id="KW-1185">Reference proteome</keyword>
<dbReference type="Pfam" id="PF00004">
    <property type="entry name" value="AAA"/>
    <property type="match status" value="1"/>
</dbReference>
<protein>
    <recommendedName>
        <fullName evidence="3 13">Chaperone protein ClpB</fullName>
    </recommendedName>
</protein>
<reference evidence="16" key="1">
    <citation type="journal article" date="2019" name="Int. J. Syst. Evol. Microbiol.">
        <title>The Global Catalogue of Microorganisms (GCM) 10K type strain sequencing project: providing services to taxonomists for standard genome sequencing and annotation.</title>
        <authorList>
            <consortium name="The Broad Institute Genomics Platform"/>
            <consortium name="The Broad Institute Genome Sequencing Center for Infectious Disease"/>
            <person name="Wu L."/>
            <person name="Ma J."/>
        </authorList>
    </citation>
    <scope>NUCLEOTIDE SEQUENCE [LARGE SCALE GENOMIC DNA]</scope>
    <source>
        <strain evidence="16">KCTC 42224</strain>
    </source>
</reference>
<comment type="similarity">
    <text evidence="2 12">Belongs to the ClpA/ClpB family.</text>
</comment>
<dbReference type="InterPro" id="IPR003593">
    <property type="entry name" value="AAA+_ATPase"/>
</dbReference>
<keyword evidence="13" id="KW-0346">Stress response</keyword>
<evidence type="ECO:0000256" key="8">
    <source>
        <dbReference type="ARBA" id="ARBA00023186"/>
    </source>
</evidence>
<dbReference type="Pfam" id="PF07724">
    <property type="entry name" value="AAA_2"/>
    <property type="match status" value="1"/>
</dbReference>
<dbReference type="PRINTS" id="PR00300">
    <property type="entry name" value="CLPPROTEASEA"/>
</dbReference>
<sequence>MNLEKFTDRAKGFLQAAQTLAIRLSHQRITPEHVLKALLEDQEGMASGLIQRAGGNPAVALADVDKALGRLPAVSGSGAQASPGLDNDTVRLLDQAEQVAAKSGDSFVTVERMLLALTLAGTTAAGQALKAAGLTPQALEAAITALRGGRTADSAGAENAYDAMKKYARDLTEAARAGKLDPVIGRDEEIRRTVQILARRTKNNPALIGEPGVGKTAIAEGLALRIANGDVPDSLKHRRLMALDMGSLIAGAKYRGEFEERLKAVLDEVKGAEGEIILFIDEMHTLIGAGKTDGAMDASNLLKPALARGELHCIGATTLDEYQKYVEKDPALQRRFQPVFVGEPTVEDTISILRGIKEKYEVHHGVRIADAAIVAAATLSNRYIADRFLPDKAIDLMDEAASRIRMEVESKPEEIENLDRRIIQLKIEEMALAKETDQASRDRLDTLREDLANLEQQSAELTTRWQNERDKIQAEGKIKEQLDAARVELEQAQRVGDLAKAGELAYGRIPELERQLGEAQGASQNALLREEVTAEDIAAVVSRWTGVPVDRMMEGEREKLLNMEEALGKRVIGQKDAVLAVSKAVRRARAGLQDPNRPLGSFLFLGPTGVGKTELTKALAGFLFDDDNAMVRIDMSEFMEKHAVSRLIGAPPGYVGYDEGGVLTEAVRRRPYQVVLFDEVEKAHQDVFNVLLQVLDDGRLTDGQGRVVDFTNTLIILTSNLGSQYLANLGEGEDVATVEPQVMDVVRAHFRPEFLNRLDEIILFHRLGQEHMAPIVDIQVARVARLLKDRKITLNLTEAAKRWLGRVGYDPVYGARPLKRAVQRYLQDPLAERLLAGEIPDGSTVTIDEGDGALGFVVGAA</sequence>
<dbReference type="Proteomes" id="UP001595683">
    <property type="component" value="Unassembled WGS sequence"/>
</dbReference>
<evidence type="ECO:0000256" key="2">
    <source>
        <dbReference type="ARBA" id="ARBA00008675"/>
    </source>
</evidence>
<evidence type="ECO:0000256" key="11">
    <source>
        <dbReference type="PROSITE-ProRule" id="PRU01251"/>
    </source>
</evidence>
<dbReference type="SUPFAM" id="SSF52540">
    <property type="entry name" value="P-loop containing nucleoside triphosphate hydrolases"/>
    <property type="match status" value="2"/>
</dbReference>
<keyword evidence="7 13" id="KW-0175">Coiled coil</keyword>
<evidence type="ECO:0000256" key="1">
    <source>
        <dbReference type="ARBA" id="ARBA00004496"/>
    </source>
</evidence>
<dbReference type="Gene3D" id="1.10.8.60">
    <property type="match status" value="1"/>
</dbReference>
<dbReference type="InterPro" id="IPR036628">
    <property type="entry name" value="Clp_N_dom_sf"/>
</dbReference>
<keyword evidence="5 12" id="KW-0547">Nucleotide-binding</keyword>
<evidence type="ECO:0000256" key="10">
    <source>
        <dbReference type="ARBA" id="ARBA00026057"/>
    </source>
</evidence>
<dbReference type="InterPro" id="IPR017730">
    <property type="entry name" value="Chaperonin_ClpB"/>
</dbReference>
<dbReference type="Gene3D" id="3.40.50.300">
    <property type="entry name" value="P-loop containing nucleotide triphosphate hydrolases"/>
    <property type="match status" value="3"/>
</dbReference>
<dbReference type="InterPro" id="IPR004176">
    <property type="entry name" value="Clp_R_N"/>
</dbReference>
<feature type="coiled-coil region" evidence="13">
    <location>
        <begin position="415"/>
        <end position="495"/>
    </location>
</feature>
<dbReference type="Pfam" id="PF17871">
    <property type="entry name" value="AAA_lid_9"/>
    <property type="match status" value="1"/>
</dbReference>
<dbReference type="PANTHER" id="PTHR11638">
    <property type="entry name" value="ATP-DEPENDENT CLP PROTEASE"/>
    <property type="match status" value="1"/>
</dbReference>
<dbReference type="RefSeq" id="WP_191324044.1">
    <property type="nucleotide sequence ID" value="NZ_BMZP01000007.1"/>
</dbReference>
<evidence type="ECO:0000313" key="15">
    <source>
        <dbReference type="EMBL" id="MFC3672252.1"/>
    </source>
</evidence>
<comment type="subunit">
    <text evidence="10">Homohexamer. The oligomerization is ATP-dependent.</text>
</comment>
<comment type="function">
    <text evidence="9">Part of a stress-induced multi-chaperone system, it is involved in the recovery of the cell from heat-induced damage, in cooperation with DnaK, DnaJ and GrpE. Acts before DnaK, in the processing of protein aggregates. Protein binding stimulates the ATPase activity; ATP hydrolysis unfolds the denatured protein aggregates, which probably helps expose new hydrophobic binding sites on the surface of ClpB-bound aggregates, contributing to the solubilization and refolding of denatured protein aggregates by DnaK.</text>
</comment>
<dbReference type="InterPro" id="IPR027417">
    <property type="entry name" value="P-loop_NTPase"/>
</dbReference>